<organism evidence="3 4">
    <name type="scientific">Oxynema aestuarii AP17</name>
    <dbReference type="NCBI Taxonomy" id="2064643"/>
    <lineage>
        <taxon>Bacteria</taxon>
        <taxon>Bacillati</taxon>
        <taxon>Cyanobacteriota</taxon>
        <taxon>Cyanophyceae</taxon>
        <taxon>Oscillatoriophycideae</taxon>
        <taxon>Oscillatoriales</taxon>
        <taxon>Oscillatoriaceae</taxon>
        <taxon>Oxynema</taxon>
        <taxon>Oxynema aestuarii</taxon>
    </lineage>
</organism>
<proteinExistence type="predicted"/>
<protein>
    <submittedName>
        <fullName evidence="3">Uncharacterized protein</fullName>
    </submittedName>
</protein>
<dbReference type="RefSeq" id="WP_168570422.1">
    <property type="nucleotide sequence ID" value="NZ_CP051167.1"/>
</dbReference>
<feature type="coiled-coil region" evidence="1">
    <location>
        <begin position="399"/>
        <end position="429"/>
    </location>
</feature>
<evidence type="ECO:0000313" key="4">
    <source>
        <dbReference type="Proteomes" id="UP000500857"/>
    </source>
</evidence>
<feature type="region of interest" description="Disordered" evidence="2">
    <location>
        <begin position="493"/>
        <end position="552"/>
    </location>
</feature>
<feature type="coiled-coil region" evidence="1">
    <location>
        <begin position="230"/>
        <end position="257"/>
    </location>
</feature>
<keyword evidence="1" id="KW-0175">Coiled coil</keyword>
<dbReference type="Proteomes" id="UP000500857">
    <property type="component" value="Chromosome"/>
</dbReference>
<dbReference type="AlphaFoldDB" id="A0A6H1U2L6"/>
<feature type="region of interest" description="Disordered" evidence="2">
    <location>
        <begin position="33"/>
        <end position="55"/>
    </location>
</feature>
<sequence>MRFLRQTLSVVGLTVVAGGLSAIAAIGDRHVSASPPTPKPTHLAQFGLPDVTPDLPDSLPLPELSDLLEEDPPLTTSLEDVRRETPLLDGENFGEPQSLASLERGARGGYIAPPGLYEAILQSYCLRAGTHAPGGGDGYAYAPLEGPRAGIITKILRESANYPEIPQRQIQVLLWGIIAQTRVSDMDEEIQSVARQLLSDEEIAEINGGALGLIPDEVRRELFANLPSQVRQILDAKAEIRERLSEANATYEELENIAVLTGAVSRGEGSREIPEGRWSLHPDGYFVRYFPSGYRRTRMEALVPRPATVVRDDRDRIAAIDYGDGYRLETDYDDEIGAIPVAGEPEMNIYYFSAVRLVSPEGTIEVRDRGWTFVGTPTTGEARFSQGFDGTIAATKNVAQVAQRRRIDTQEAIERYQDAKAKADKAQTTLERLDEPTRDEAEEILDRDHYKDGVEAVAENDPEAKGEWLGEHFQRAQQAWAYAICKVSNLGTSATCGEPDPDPDPDPDPEPDPNPDPDPDPDPPGTPVNPGGDGAIPGNTNRQRLGISGRLS</sequence>
<dbReference type="EMBL" id="CP051167">
    <property type="protein sequence ID" value="QIZ72273.1"/>
    <property type="molecule type" value="Genomic_DNA"/>
</dbReference>
<keyword evidence="4" id="KW-1185">Reference proteome</keyword>
<evidence type="ECO:0000313" key="3">
    <source>
        <dbReference type="EMBL" id="QIZ72273.1"/>
    </source>
</evidence>
<feature type="compositionally biased region" description="Acidic residues" evidence="2">
    <location>
        <begin position="499"/>
        <end position="521"/>
    </location>
</feature>
<evidence type="ECO:0000256" key="1">
    <source>
        <dbReference type="SAM" id="Coils"/>
    </source>
</evidence>
<evidence type="ECO:0000256" key="2">
    <source>
        <dbReference type="SAM" id="MobiDB-lite"/>
    </source>
</evidence>
<reference evidence="3 4" key="1">
    <citation type="submission" date="2020-04" db="EMBL/GenBank/DDBJ databases">
        <authorList>
            <person name="Basu S."/>
            <person name="Maruthanayagam V."/>
            <person name="Chakraborty S."/>
            <person name="Pramanik A."/>
            <person name="Mukherjee J."/>
            <person name="Brink B."/>
        </authorList>
    </citation>
    <scope>NUCLEOTIDE SEQUENCE [LARGE SCALE GENOMIC DNA]</scope>
    <source>
        <strain evidence="3 4">AP17</strain>
    </source>
</reference>
<gene>
    <name evidence="3" type="ORF">HCG48_18240</name>
</gene>
<dbReference type="KEGG" id="oxy:HCG48_18240"/>
<accession>A0A6H1U2L6</accession>
<name>A0A6H1U2L6_9CYAN</name>